<name>A0A834X1P0_9FABA</name>
<evidence type="ECO:0000313" key="2">
    <source>
        <dbReference type="Proteomes" id="UP000634136"/>
    </source>
</evidence>
<organism evidence="1 2">
    <name type="scientific">Senna tora</name>
    <dbReference type="NCBI Taxonomy" id="362788"/>
    <lineage>
        <taxon>Eukaryota</taxon>
        <taxon>Viridiplantae</taxon>
        <taxon>Streptophyta</taxon>
        <taxon>Embryophyta</taxon>
        <taxon>Tracheophyta</taxon>
        <taxon>Spermatophyta</taxon>
        <taxon>Magnoliopsida</taxon>
        <taxon>eudicotyledons</taxon>
        <taxon>Gunneridae</taxon>
        <taxon>Pentapetalae</taxon>
        <taxon>rosids</taxon>
        <taxon>fabids</taxon>
        <taxon>Fabales</taxon>
        <taxon>Fabaceae</taxon>
        <taxon>Caesalpinioideae</taxon>
        <taxon>Cassia clade</taxon>
        <taxon>Senna</taxon>
    </lineage>
</organism>
<keyword evidence="2" id="KW-1185">Reference proteome</keyword>
<gene>
    <name evidence="1" type="ORF">G2W53_011657</name>
</gene>
<sequence length="93" mass="10286">MVGNGGDKGEVEEELLMMEEELLMVEEGTLHNHTSNPGSQEAKSIAIRESIHGVIYDITNAIAYTKLPEAIKDFLLVTADEDVEFVILEIQLV</sequence>
<comment type="caution">
    <text evidence="1">The sequence shown here is derived from an EMBL/GenBank/DDBJ whole genome shotgun (WGS) entry which is preliminary data.</text>
</comment>
<accession>A0A834X1P0</accession>
<reference evidence="1" key="1">
    <citation type="submission" date="2020-09" db="EMBL/GenBank/DDBJ databases">
        <title>Genome-Enabled Discovery of Anthraquinone Biosynthesis in Senna tora.</title>
        <authorList>
            <person name="Kang S.-H."/>
            <person name="Pandey R.P."/>
            <person name="Lee C.-M."/>
            <person name="Sim J.-S."/>
            <person name="Jeong J.-T."/>
            <person name="Choi B.-S."/>
            <person name="Jung M."/>
            <person name="Ginzburg D."/>
            <person name="Zhao K."/>
            <person name="Won S.Y."/>
            <person name="Oh T.-J."/>
            <person name="Yu Y."/>
            <person name="Kim N.-H."/>
            <person name="Lee O.R."/>
            <person name="Lee T.-H."/>
            <person name="Bashyal P."/>
            <person name="Kim T.-S."/>
            <person name="Lee W.-H."/>
            <person name="Kawkins C."/>
            <person name="Kim C.-K."/>
            <person name="Kim J.S."/>
            <person name="Ahn B.O."/>
            <person name="Rhee S.Y."/>
            <person name="Sohng J.K."/>
        </authorList>
    </citation>
    <scope>NUCLEOTIDE SEQUENCE</scope>
    <source>
        <tissue evidence="1">Leaf</tissue>
    </source>
</reference>
<proteinExistence type="predicted"/>
<dbReference type="AlphaFoldDB" id="A0A834X1P0"/>
<protein>
    <submittedName>
        <fullName evidence="1">Uncharacterized protein</fullName>
    </submittedName>
</protein>
<dbReference type="Proteomes" id="UP000634136">
    <property type="component" value="Unassembled WGS sequence"/>
</dbReference>
<dbReference type="EMBL" id="JAAIUW010000004">
    <property type="protein sequence ID" value="KAF7836798.1"/>
    <property type="molecule type" value="Genomic_DNA"/>
</dbReference>
<evidence type="ECO:0000313" key="1">
    <source>
        <dbReference type="EMBL" id="KAF7836798.1"/>
    </source>
</evidence>